<comment type="caution">
    <text evidence="4">The sequence shown here is derived from an EMBL/GenBank/DDBJ whole genome shotgun (WGS) entry which is preliminary data.</text>
</comment>
<sequence>MSAESTTGPQSAWATTTGRRTLGAFGAALLTLASVALAVWPLTSVISAGRWSNQATTVALLIAATGLLVRRLAAGRRGRILLPLLAQIVMLVGSLTLLNFRDDAWLGVLPSPAVVSRALGVLTAAGLEVRNGAAPLESTPALAFSLALAVGILLIALDLLIIVARVPLLAGLCVAVVGALPSIIVPGDVNLFWFVLLSILILALLRLRIDERLAAGATPAVSDAPAPRPRARVTAMVGAATIVGTLLVAPALPVSATGLSFGGTMSLNPSLRLGEDLRRPAPAPALTLVTDATRAPYLRVATLSSFDGEVWHPDQTDSVALRTGFGAPQWSEEVATTTQRSSVRVTGISSTWLPVPYPATDIRGLDGVWRIMPSNRTVMTHGADAAGQTYTVDALDVSPTLEQVRAANAALPAPTTPEQEAANALLHALPEDLPPIVAQLAAEVTGNADNDYDRLAALQTWFRAGFRYSLETPVEEDFDGTGVEAVARFLEERSGYCIHFAGAFALMARALDMPTRIVVGYLPGRESEEKQDGKPIYVVSSDQLHSWPEVYFDGIGWVPFEPTATLGVPTRFSPAATSGNTASPDTPTATTAPSAAPGADSDVDRRDADAAGGAAAPLRTLNPLPVLLTVLGVLIAGVVPGLVRLVRRRVRIARAHRGDPEAAWAEVHDTLVDLGLPASAADTPRARGAALHAGRAVDAASIDELVRAVERTRFARHGYPPHEGPDLARALHTVRHDLLRSVSGRERMLAMVAPRSLLGRRAMAPALA</sequence>
<protein>
    <submittedName>
        <fullName evidence="4">Transglutaminase</fullName>
    </submittedName>
</protein>
<organism evidence="4 5">
    <name type="scientific">Microbacterium keratanolyticum</name>
    <dbReference type="NCBI Taxonomy" id="67574"/>
    <lineage>
        <taxon>Bacteria</taxon>
        <taxon>Bacillati</taxon>
        <taxon>Actinomycetota</taxon>
        <taxon>Actinomycetes</taxon>
        <taxon>Micrococcales</taxon>
        <taxon>Microbacteriaceae</taxon>
        <taxon>Microbacterium</taxon>
    </lineage>
</organism>
<accession>A0A9W6M8L2</accession>
<feature type="transmembrane region" description="Helical" evidence="2">
    <location>
        <begin position="626"/>
        <end position="646"/>
    </location>
</feature>
<feature type="transmembrane region" description="Helical" evidence="2">
    <location>
        <begin position="80"/>
        <end position="100"/>
    </location>
</feature>
<dbReference type="EMBL" id="BSET01000001">
    <property type="protein sequence ID" value="GLK01672.1"/>
    <property type="molecule type" value="Genomic_DNA"/>
</dbReference>
<dbReference type="Proteomes" id="UP001142325">
    <property type="component" value="Unassembled WGS sequence"/>
</dbReference>
<proteinExistence type="predicted"/>
<feature type="region of interest" description="Disordered" evidence="1">
    <location>
        <begin position="571"/>
        <end position="608"/>
    </location>
</feature>
<dbReference type="SMART" id="SM00460">
    <property type="entry name" value="TGc"/>
    <property type="match status" value="1"/>
</dbReference>
<evidence type="ECO:0000313" key="5">
    <source>
        <dbReference type="Proteomes" id="UP001142325"/>
    </source>
</evidence>
<dbReference type="Gene3D" id="3.10.620.30">
    <property type="match status" value="1"/>
</dbReference>
<evidence type="ECO:0000259" key="3">
    <source>
        <dbReference type="SMART" id="SM00460"/>
    </source>
</evidence>
<feature type="transmembrane region" description="Helical" evidence="2">
    <location>
        <begin position="191"/>
        <end position="209"/>
    </location>
</feature>
<keyword evidence="2" id="KW-0472">Membrane</keyword>
<dbReference type="Pfam" id="PF11992">
    <property type="entry name" value="TgpA_N"/>
    <property type="match status" value="1"/>
</dbReference>
<feature type="transmembrane region" description="Helical" evidence="2">
    <location>
        <begin position="54"/>
        <end position="73"/>
    </location>
</feature>
<dbReference type="PANTHER" id="PTHR42736">
    <property type="entry name" value="PROTEIN-GLUTAMINE GAMMA-GLUTAMYLTRANSFERASE"/>
    <property type="match status" value="1"/>
</dbReference>
<dbReference type="RefSeq" id="WP_204939298.1">
    <property type="nucleotide sequence ID" value="NZ_BAAAUM010000001.1"/>
</dbReference>
<name>A0A9W6M8L2_9MICO</name>
<feature type="transmembrane region" description="Helical" evidence="2">
    <location>
        <begin position="230"/>
        <end position="252"/>
    </location>
</feature>
<feature type="transmembrane region" description="Helical" evidence="2">
    <location>
        <begin position="141"/>
        <end position="161"/>
    </location>
</feature>
<feature type="transmembrane region" description="Helical" evidence="2">
    <location>
        <begin position="21"/>
        <end position="42"/>
    </location>
</feature>
<evidence type="ECO:0000256" key="1">
    <source>
        <dbReference type="SAM" id="MobiDB-lite"/>
    </source>
</evidence>
<dbReference type="InterPro" id="IPR021878">
    <property type="entry name" value="TgpA_N"/>
</dbReference>
<dbReference type="AlphaFoldDB" id="A0A9W6M8L2"/>
<dbReference type="InterPro" id="IPR052901">
    <property type="entry name" value="Bact_TGase-like"/>
</dbReference>
<feature type="compositionally biased region" description="Low complexity" evidence="1">
    <location>
        <begin position="581"/>
        <end position="600"/>
    </location>
</feature>
<feature type="domain" description="Transglutaminase-like" evidence="3">
    <location>
        <begin position="489"/>
        <end position="564"/>
    </location>
</feature>
<evidence type="ECO:0000313" key="4">
    <source>
        <dbReference type="EMBL" id="GLK01672.1"/>
    </source>
</evidence>
<keyword evidence="2" id="KW-0812">Transmembrane</keyword>
<keyword evidence="2" id="KW-1133">Transmembrane helix</keyword>
<evidence type="ECO:0000256" key="2">
    <source>
        <dbReference type="SAM" id="Phobius"/>
    </source>
</evidence>
<feature type="transmembrane region" description="Helical" evidence="2">
    <location>
        <begin position="168"/>
        <end position="185"/>
    </location>
</feature>
<dbReference type="InterPro" id="IPR002931">
    <property type="entry name" value="Transglutaminase-like"/>
</dbReference>
<reference evidence="4" key="2">
    <citation type="submission" date="2023-01" db="EMBL/GenBank/DDBJ databases">
        <authorList>
            <person name="Sun Q."/>
            <person name="Evtushenko L."/>
        </authorList>
    </citation>
    <scope>NUCLEOTIDE SEQUENCE</scope>
    <source>
        <strain evidence="4">VKM Ac-1958</strain>
    </source>
</reference>
<reference evidence="4" key="1">
    <citation type="journal article" date="2014" name="Int. J. Syst. Evol. Microbiol.">
        <title>Complete genome sequence of Corynebacterium casei LMG S-19264T (=DSM 44701T), isolated from a smear-ripened cheese.</title>
        <authorList>
            <consortium name="US DOE Joint Genome Institute (JGI-PGF)"/>
            <person name="Walter F."/>
            <person name="Albersmeier A."/>
            <person name="Kalinowski J."/>
            <person name="Ruckert C."/>
        </authorList>
    </citation>
    <scope>NUCLEOTIDE SEQUENCE</scope>
    <source>
        <strain evidence="4">VKM Ac-1958</strain>
    </source>
</reference>
<dbReference type="Pfam" id="PF01841">
    <property type="entry name" value="Transglut_core"/>
    <property type="match status" value="1"/>
</dbReference>
<dbReference type="SUPFAM" id="SSF54001">
    <property type="entry name" value="Cysteine proteinases"/>
    <property type="match status" value="1"/>
</dbReference>
<keyword evidence="5" id="KW-1185">Reference proteome</keyword>
<dbReference type="PANTHER" id="PTHR42736:SF1">
    <property type="entry name" value="PROTEIN-GLUTAMINE GAMMA-GLUTAMYLTRANSFERASE"/>
    <property type="match status" value="1"/>
</dbReference>
<dbReference type="InterPro" id="IPR038765">
    <property type="entry name" value="Papain-like_cys_pep_sf"/>
</dbReference>
<gene>
    <name evidence="4" type="ORF">GCM10017596_13870</name>
</gene>